<accession>A0A5C5W8P7</accession>
<keyword evidence="2" id="KW-0575">Peroxidase</keyword>
<reference evidence="2 3" key="1">
    <citation type="submission" date="2019-02" db="EMBL/GenBank/DDBJ databases">
        <title>Deep-cultivation of Planctomycetes and their phenomic and genomic characterization uncovers novel biology.</title>
        <authorList>
            <person name="Wiegand S."/>
            <person name="Jogler M."/>
            <person name="Boedeker C."/>
            <person name="Pinto D."/>
            <person name="Vollmers J."/>
            <person name="Rivas-Marin E."/>
            <person name="Kohn T."/>
            <person name="Peeters S.H."/>
            <person name="Heuer A."/>
            <person name="Rast P."/>
            <person name="Oberbeckmann S."/>
            <person name="Bunk B."/>
            <person name="Jeske O."/>
            <person name="Meyerdierks A."/>
            <person name="Storesund J.E."/>
            <person name="Kallscheuer N."/>
            <person name="Luecker S."/>
            <person name="Lage O.M."/>
            <person name="Pohl T."/>
            <person name="Merkel B.J."/>
            <person name="Hornburger P."/>
            <person name="Mueller R.-W."/>
            <person name="Bruemmer F."/>
            <person name="Labrenz M."/>
            <person name="Spormann A.M."/>
            <person name="Op Den Camp H."/>
            <person name="Overmann J."/>
            <person name="Amann R."/>
            <person name="Jetten M.S.M."/>
            <person name="Mascher T."/>
            <person name="Medema M.H."/>
            <person name="Devos D.P."/>
            <person name="Kaster A.-K."/>
            <person name="Ovreas L."/>
            <person name="Rohde M."/>
            <person name="Galperin M.Y."/>
            <person name="Jogler C."/>
        </authorList>
    </citation>
    <scope>NUCLEOTIDE SEQUENCE [LARGE SCALE GENOMIC DNA]</scope>
    <source>
        <strain evidence="2 3">Pla111</strain>
    </source>
</reference>
<keyword evidence="3" id="KW-1185">Reference proteome</keyword>
<dbReference type="GO" id="GO:0004601">
    <property type="term" value="F:peroxidase activity"/>
    <property type="evidence" value="ECO:0007669"/>
    <property type="project" value="UniProtKB-KW"/>
</dbReference>
<evidence type="ECO:0000313" key="3">
    <source>
        <dbReference type="Proteomes" id="UP000318995"/>
    </source>
</evidence>
<dbReference type="Pfam" id="PF00561">
    <property type="entry name" value="Abhydrolase_1"/>
    <property type="match status" value="1"/>
</dbReference>
<evidence type="ECO:0000313" key="2">
    <source>
        <dbReference type="EMBL" id="TWT46409.1"/>
    </source>
</evidence>
<sequence>MLVIKPHRLLAAVHQEISLVINREATHATLKLDGATLAYRDAGPREAPVVLLVHGFPLTGRMWRAQQAALEPSWRVLTPDLRGYGGSTLGDWPTDSPSLTRYADDLAAILAASGIETPVTLVGFSMGGYIALEMLRRHRAQIAALVMMDTRVVADDEDARAGRIKMAEHAAEWGSHRIAGMMRPKLLATSAPEAAVRETLAQIEQADPAAIAASQRAMAARPDSTALVASLDLPLLAIAGAQDTISPPEEMRAFARSAPRGEFHEIADAGHMAPIENPAAVSAVLAGWLDTLRQERS</sequence>
<organism evidence="2 3">
    <name type="scientific">Botrimarina hoheduenensis</name>
    <dbReference type="NCBI Taxonomy" id="2528000"/>
    <lineage>
        <taxon>Bacteria</taxon>
        <taxon>Pseudomonadati</taxon>
        <taxon>Planctomycetota</taxon>
        <taxon>Planctomycetia</taxon>
        <taxon>Pirellulales</taxon>
        <taxon>Lacipirellulaceae</taxon>
        <taxon>Botrimarina</taxon>
    </lineage>
</organism>
<comment type="caution">
    <text evidence="2">The sequence shown here is derived from an EMBL/GenBank/DDBJ whole genome shotgun (WGS) entry which is preliminary data.</text>
</comment>
<feature type="domain" description="AB hydrolase-1" evidence="1">
    <location>
        <begin position="48"/>
        <end position="278"/>
    </location>
</feature>
<dbReference type="AlphaFoldDB" id="A0A5C5W8P7"/>
<dbReference type="InterPro" id="IPR050266">
    <property type="entry name" value="AB_hydrolase_sf"/>
</dbReference>
<protein>
    <submittedName>
        <fullName evidence="2">Non-heme bromoperoxidase BPO-A2</fullName>
        <ecNumber evidence="2">1.11.1.-</ecNumber>
    </submittedName>
</protein>
<gene>
    <name evidence="2" type="primary">bpoA2</name>
    <name evidence="2" type="ORF">Pla111_15050</name>
</gene>
<dbReference type="InterPro" id="IPR029058">
    <property type="entry name" value="AB_hydrolase_fold"/>
</dbReference>
<dbReference type="EMBL" id="SJPH01000003">
    <property type="protein sequence ID" value="TWT46409.1"/>
    <property type="molecule type" value="Genomic_DNA"/>
</dbReference>
<dbReference type="InterPro" id="IPR000073">
    <property type="entry name" value="AB_hydrolase_1"/>
</dbReference>
<dbReference type="Proteomes" id="UP000318995">
    <property type="component" value="Unassembled WGS sequence"/>
</dbReference>
<dbReference type="PANTHER" id="PTHR43798:SF29">
    <property type="entry name" value="AB HYDROLASE-1 DOMAIN-CONTAINING PROTEIN"/>
    <property type="match status" value="1"/>
</dbReference>
<keyword evidence="2" id="KW-0560">Oxidoreductase</keyword>
<dbReference type="PRINTS" id="PR00111">
    <property type="entry name" value="ABHYDROLASE"/>
</dbReference>
<dbReference type="EC" id="1.11.1.-" evidence="2"/>
<evidence type="ECO:0000259" key="1">
    <source>
        <dbReference type="Pfam" id="PF00561"/>
    </source>
</evidence>
<name>A0A5C5W8P7_9BACT</name>
<dbReference type="Gene3D" id="3.40.50.1820">
    <property type="entry name" value="alpha/beta hydrolase"/>
    <property type="match status" value="1"/>
</dbReference>
<dbReference type="SUPFAM" id="SSF53474">
    <property type="entry name" value="alpha/beta-Hydrolases"/>
    <property type="match status" value="1"/>
</dbReference>
<proteinExistence type="predicted"/>
<dbReference type="PANTHER" id="PTHR43798">
    <property type="entry name" value="MONOACYLGLYCEROL LIPASE"/>
    <property type="match status" value="1"/>
</dbReference>